<sequence length="148" mass="16839">MLLLILLFSTSYGKITAELLGKENEEETKTSGNTSFITWHSETDSAAKENRTDQLIPRRRRNTISGLEDLLSEKHHQDKRSVLVFKQQVLEIQVPDNPLTSNKTHGKFKHKSKHHKDTASGLSFLGPNRAQSTKNTNDVQQDDEEKLD</sequence>
<feature type="chain" id="PRO_5021360095" evidence="2">
    <location>
        <begin position="18"/>
        <end position="148"/>
    </location>
</feature>
<feature type="signal peptide" evidence="2">
    <location>
        <begin position="1"/>
        <end position="17"/>
    </location>
</feature>
<organism evidence="3 4">
    <name type="scientific">Araneus ventricosus</name>
    <name type="common">Orbweaver spider</name>
    <name type="synonym">Epeira ventricosa</name>
    <dbReference type="NCBI Taxonomy" id="182803"/>
    <lineage>
        <taxon>Eukaryota</taxon>
        <taxon>Metazoa</taxon>
        <taxon>Ecdysozoa</taxon>
        <taxon>Arthropoda</taxon>
        <taxon>Chelicerata</taxon>
        <taxon>Arachnida</taxon>
        <taxon>Araneae</taxon>
        <taxon>Araneomorphae</taxon>
        <taxon>Entelegynae</taxon>
        <taxon>Araneoidea</taxon>
        <taxon>Araneidae</taxon>
        <taxon>Araneus</taxon>
    </lineage>
</organism>
<dbReference type="Proteomes" id="UP000499080">
    <property type="component" value="Unassembled WGS sequence"/>
</dbReference>
<evidence type="ECO:0000313" key="3">
    <source>
        <dbReference type="EMBL" id="GBL75198.1"/>
    </source>
</evidence>
<keyword evidence="4" id="KW-1185">Reference proteome</keyword>
<reference evidence="3 4" key="1">
    <citation type="journal article" date="2019" name="Sci. Rep.">
        <title>Orb-weaving spider Araneus ventricosus genome elucidates the spidroin gene catalogue.</title>
        <authorList>
            <person name="Kono N."/>
            <person name="Nakamura H."/>
            <person name="Ohtoshi R."/>
            <person name="Moran D.A.P."/>
            <person name="Shinohara A."/>
            <person name="Yoshida Y."/>
            <person name="Fujiwara M."/>
            <person name="Mori M."/>
            <person name="Tomita M."/>
            <person name="Arakawa K."/>
        </authorList>
    </citation>
    <scope>NUCLEOTIDE SEQUENCE [LARGE SCALE GENOMIC DNA]</scope>
</reference>
<keyword evidence="2" id="KW-0732">Signal</keyword>
<evidence type="ECO:0000256" key="1">
    <source>
        <dbReference type="SAM" id="MobiDB-lite"/>
    </source>
</evidence>
<feature type="non-terminal residue" evidence="3">
    <location>
        <position position="148"/>
    </location>
</feature>
<dbReference type="AlphaFoldDB" id="A0A4Y2A600"/>
<dbReference type="EMBL" id="BGPR01079600">
    <property type="protein sequence ID" value="GBL75198.1"/>
    <property type="molecule type" value="Genomic_DNA"/>
</dbReference>
<feature type="compositionally biased region" description="Polar residues" evidence="1">
    <location>
        <begin position="129"/>
        <end position="139"/>
    </location>
</feature>
<evidence type="ECO:0000256" key="2">
    <source>
        <dbReference type="SAM" id="SignalP"/>
    </source>
</evidence>
<feature type="region of interest" description="Disordered" evidence="1">
    <location>
        <begin position="94"/>
        <end position="148"/>
    </location>
</feature>
<comment type="caution">
    <text evidence="3">The sequence shown here is derived from an EMBL/GenBank/DDBJ whole genome shotgun (WGS) entry which is preliminary data.</text>
</comment>
<proteinExistence type="predicted"/>
<name>A0A4Y2A600_ARAVE</name>
<gene>
    <name evidence="3" type="ORF">AVEN_42449_1</name>
</gene>
<protein>
    <submittedName>
        <fullName evidence="3">Uncharacterized protein</fullName>
    </submittedName>
</protein>
<evidence type="ECO:0000313" key="4">
    <source>
        <dbReference type="Proteomes" id="UP000499080"/>
    </source>
</evidence>
<accession>A0A4Y2A600</accession>
<feature type="compositionally biased region" description="Basic residues" evidence="1">
    <location>
        <begin position="104"/>
        <end position="116"/>
    </location>
</feature>